<evidence type="ECO:0000256" key="2">
    <source>
        <dbReference type="ARBA" id="ARBA00006524"/>
    </source>
</evidence>
<dbReference type="OrthoDB" id="263560at2759"/>
<evidence type="ECO:0000256" key="1">
    <source>
        <dbReference type="ARBA" id="ARBA00002210"/>
    </source>
</evidence>
<evidence type="ECO:0000313" key="8">
    <source>
        <dbReference type="WBParaSite" id="ECPE_0000876001-mRNA-1"/>
    </source>
</evidence>
<evidence type="ECO:0000256" key="3">
    <source>
        <dbReference type="ARBA" id="ARBA00017551"/>
    </source>
</evidence>
<organism evidence="8">
    <name type="scientific">Echinostoma caproni</name>
    <dbReference type="NCBI Taxonomy" id="27848"/>
    <lineage>
        <taxon>Eukaryota</taxon>
        <taxon>Metazoa</taxon>
        <taxon>Spiralia</taxon>
        <taxon>Lophotrochozoa</taxon>
        <taxon>Platyhelminthes</taxon>
        <taxon>Trematoda</taxon>
        <taxon>Digenea</taxon>
        <taxon>Plagiorchiida</taxon>
        <taxon>Echinostomata</taxon>
        <taxon>Echinostomatoidea</taxon>
        <taxon>Echinostomatidae</taxon>
        <taxon>Echinostoma</taxon>
    </lineage>
</organism>
<comment type="function">
    <text evidence="1">May be involved in 20S pre-rRNA processing.</text>
</comment>
<dbReference type="EMBL" id="UZAN01046392">
    <property type="protein sequence ID" value="VDP84103.1"/>
    <property type="molecule type" value="Genomic_DNA"/>
</dbReference>
<sequence>MHAIASRLKDEDKLADFLEDYLDDELNMICEDESIPEVAKLLMDGYFLIRNNQLSELQSKMNSLPAPCDLSQCQAQSNVVEFDGNEEASESTEEQSEDDIEMNE</sequence>
<name>A0A183AP49_9TREM</name>
<evidence type="ECO:0000256" key="4">
    <source>
        <dbReference type="ARBA" id="ARBA00022552"/>
    </source>
</evidence>
<keyword evidence="7" id="KW-1185">Reference proteome</keyword>
<dbReference type="AlphaFoldDB" id="A0A183AP49"/>
<evidence type="ECO:0000256" key="5">
    <source>
        <dbReference type="SAM" id="MobiDB-lite"/>
    </source>
</evidence>
<protein>
    <recommendedName>
        <fullName evidence="3">Pre-rRNA-processing protein TSR2 homolog</fullName>
    </recommendedName>
</protein>
<comment type="similarity">
    <text evidence="2">Belongs to the TSR2 family.</text>
</comment>
<reference evidence="8" key="1">
    <citation type="submission" date="2016-06" db="UniProtKB">
        <authorList>
            <consortium name="WormBaseParasite"/>
        </authorList>
    </citation>
    <scope>IDENTIFICATION</scope>
</reference>
<feature type="region of interest" description="Disordered" evidence="5">
    <location>
        <begin position="83"/>
        <end position="104"/>
    </location>
</feature>
<dbReference type="Pfam" id="PF10273">
    <property type="entry name" value="WGG"/>
    <property type="match status" value="1"/>
</dbReference>
<dbReference type="InterPro" id="IPR019398">
    <property type="entry name" value="Pre-rRNA_process_TSR2"/>
</dbReference>
<evidence type="ECO:0000313" key="7">
    <source>
        <dbReference type="Proteomes" id="UP000272942"/>
    </source>
</evidence>
<evidence type="ECO:0000313" key="6">
    <source>
        <dbReference type="EMBL" id="VDP84103.1"/>
    </source>
</evidence>
<dbReference type="GO" id="GO:0006364">
    <property type="term" value="P:rRNA processing"/>
    <property type="evidence" value="ECO:0007669"/>
    <property type="project" value="UniProtKB-KW"/>
</dbReference>
<dbReference type="WBParaSite" id="ECPE_0000876001-mRNA-1">
    <property type="protein sequence ID" value="ECPE_0000876001-mRNA-1"/>
    <property type="gene ID" value="ECPE_0000876001"/>
</dbReference>
<proteinExistence type="inferred from homology"/>
<gene>
    <name evidence="6" type="ORF">ECPE_LOCUS8734</name>
</gene>
<dbReference type="Proteomes" id="UP000272942">
    <property type="component" value="Unassembled WGS sequence"/>
</dbReference>
<reference evidence="6 7" key="2">
    <citation type="submission" date="2018-11" db="EMBL/GenBank/DDBJ databases">
        <authorList>
            <consortium name="Pathogen Informatics"/>
        </authorList>
    </citation>
    <scope>NUCLEOTIDE SEQUENCE [LARGE SCALE GENOMIC DNA]</scope>
    <source>
        <strain evidence="6 7">Egypt</strain>
    </source>
</reference>
<accession>A0A183AP49</accession>
<keyword evidence="4" id="KW-0698">rRNA processing</keyword>